<evidence type="ECO:0000256" key="3">
    <source>
        <dbReference type="ARBA" id="ARBA00029721"/>
    </source>
</evidence>
<feature type="compositionally biased region" description="Polar residues" evidence="5">
    <location>
        <begin position="216"/>
        <end position="243"/>
    </location>
</feature>
<reference evidence="6" key="1">
    <citation type="submission" date="2012-08" db="EMBL/GenBank/DDBJ databases">
        <title>Transcriptome of adult Musca domestica launches a platform for comparative house fly gene expression and characterization of differential gene expression among resistant and susceptible house flies.</title>
        <authorList>
            <person name="Liu N."/>
            <person name="Zhang L."/>
            <person name="Li M."/>
            <person name="Reid W."/>
        </authorList>
    </citation>
    <scope>NUCLEOTIDE SEQUENCE</scope>
    <source>
        <strain evidence="6">ALHF</strain>
        <tissue evidence="6">Whole body</tissue>
    </source>
</reference>
<dbReference type="VEuPathDB" id="VectorBase:MDOMA2_019277"/>
<evidence type="ECO:0000313" key="6">
    <source>
        <dbReference type="EMBL" id="AFP62690.1"/>
    </source>
</evidence>
<dbReference type="AlphaFoldDB" id="T1PH15"/>
<evidence type="ECO:0000256" key="1">
    <source>
        <dbReference type="ARBA" id="ARBA00015005"/>
    </source>
</evidence>
<keyword evidence="2" id="KW-0597">Phosphoprotein</keyword>
<dbReference type="InterPro" id="IPR008494">
    <property type="entry name" value="DUF776"/>
</dbReference>
<feature type="region of interest" description="Disordered" evidence="5">
    <location>
        <begin position="216"/>
        <end position="282"/>
    </location>
</feature>
<dbReference type="EMBL" id="KA648061">
    <property type="protein sequence ID" value="AFP62690.1"/>
    <property type="molecule type" value="mRNA"/>
</dbReference>
<accession>T1PH15</accession>
<protein>
    <recommendedName>
        <fullName evidence="1">Oxidative stress-responsive serine-rich protein 1</fullName>
    </recommendedName>
    <alternativeName>
        <fullName evidence="4">Oxidative stress-responsive protein 1</fullName>
    </alternativeName>
    <alternativeName>
        <fullName evidence="3">Peroxide-inducible transcript 1 protein</fullName>
    </alternativeName>
</protein>
<dbReference type="GO" id="GO:0070301">
    <property type="term" value="P:cellular response to hydrogen peroxide"/>
    <property type="evidence" value="ECO:0007669"/>
    <property type="project" value="TreeGrafter"/>
</dbReference>
<evidence type="ECO:0000256" key="4">
    <source>
        <dbReference type="ARBA" id="ARBA00031405"/>
    </source>
</evidence>
<proteinExistence type="evidence at transcript level"/>
<evidence type="ECO:0000256" key="5">
    <source>
        <dbReference type="SAM" id="MobiDB-lite"/>
    </source>
</evidence>
<dbReference type="PANTHER" id="PTHR31383">
    <property type="entry name" value="OXIDATIVE STRESS-RESPONSE SERINE-RICH PROTEIN 1"/>
    <property type="match status" value="1"/>
</dbReference>
<dbReference type="VEuPathDB" id="VectorBase:MDOA013593"/>
<feature type="region of interest" description="Disordered" evidence="5">
    <location>
        <begin position="151"/>
        <end position="171"/>
    </location>
</feature>
<sequence length="325" mass="35474">MAADEELPEELDKLQITPNLPQVKLLDTNLPLVLNPFFDEEVKTTSEATQSGIGIEGQSPRESRIRTCRTCRFRRASESNVLEELKIAASSNSSSAESLIASNASGGVQKPTFKKCISSSAGNPGRKLILREPVLRAMSLCLHPQSSVRRKLMLPTPHAGQSQSLETNERLPMASKGISDFRDLIEECRSLLAEDVDFSGRLNKLSLSNKNSKNFTKMQTQTCNKSRNRVAQNQQKCSTTRSDVASGGCVNDSNGQTHHQGSLSQPPLTMQRSGSSHTSCSQQAAGNTAATAASDDVTIDELACYFDTFVHIPKKMSTMAEMMYI</sequence>
<name>T1PH15_MUSDO</name>
<dbReference type="PANTHER" id="PTHR31383:SF2">
    <property type="entry name" value="OXIDATIVE STRESS-RESPONSIVE SERINE-RICH PROTEIN 1"/>
    <property type="match status" value="1"/>
</dbReference>
<evidence type="ECO:0000256" key="2">
    <source>
        <dbReference type="ARBA" id="ARBA00022553"/>
    </source>
</evidence>
<feature type="compositionally biased region" description="Polar residues" evidence="5">
    <location>
        <begin position="251"/>
        <end position="282"/>
    </location>
</feature>
<organism evidence="6">
    <name type="scientific">Musca domestica</name>
    <name type="common">House fly</name>
    <dbReference type="NCBI Taxonomy" id="7370"/>
    <lineage>
        <taxon>Eukaryota</taxon>
        <taxon>Metazoa</taxon>
        <taxon>Ecdysozoa</taxon>
        <taxon>Arthropoda</taxon>
        <taxon>Hexapoda</taxon>
        <taxon>Insecta</taxon>
        <taxon>Pterygota</taxon>
        <taxon>Neoptera</taxon>
        <taxon>Endopterygota</taxon>
        <taxon>Diptera</taxon>
        <taxon>Brachycera</taxon>
        <taxon>Muscomorpha</taxon>
        <taxon>Muscoidea</taxon>
        <taxon>Muscidae</taxon>
        <taxon>Musca</taxon>
    </lineage>
</organism>